<accession>K1T080</accession>
<dbReference type="EMBL" id="AJWZ01008870">
    <property type="protein sequence ID" value="EKC52916.1"/>
    <property type="molecule type" value="Genomic_DNA"/>
</dbReference>
<reference evidence="1" key="1">
    <citation type="journal article" date="2013" name="Environ. Microbiol.">
        <title>Microbiota from the distal guts of lean and obese adolescents exhibit partial functional redundancy besides clear differences in community structure.</title>
        <authorList>
            <person name="Ferrer M."/>
            <person name="Ruiz A."/>
            <person name="Lanza F."/>
            <person name="Haange S.B."/>
            <person name="Oberbach A."/>
            <person name="Till H."/>
            <person name="Bargiela R."/>
            <person name="Campoy C."/>
            <person name="Segura M.T."/>
            <person name="Richter M."/>
            <person name="von Bergen M."/>
            <person name="Seifert J."/>
            <person name="Suarez A."/>
        </authorList>
    </citation>
    <scope>NUCLEOTIDE SEQUENCE</scope>
</reference>
<proteinExistence type="predicted"/>
<gene>
    <name evidence="1" type="ORF">OBE_12851</name>
</gene>
<organism evidence="1">
    <name type="scientific">human gut metagenome</name>
    <dbReference type="NCBI Taxonomy" id="408170"/>
    <lineage>
        <taxon>unclassified sequences</taxon>
        <taxon>metagenomes</taxon>
        <taxon>organismal metagenomes</taxon>
    </lineage>
</organism>
<comment type="caution">
    <text evidence="1">The sequence shown here is derived from an EMBL/GenBank/DDBJ whole genome shotgun (WGS) entry which is preliminary data.</text>
</comment>
<dbReference type="AlphaFoldDB" id="K1T080"/>
<name>K1T080_9ZZZZ</name>
<feature type="non-terminal residue" evidence="1">
    <location>
        <position position="1"/>
    </location>
</feature>
<sequence length="65" mass="7646">KALNLYRLYLCVGGMPEAVKNLLENDKNILKFDNSIIEDIYKSYLNDMNKYVTNKFEAVKNRRSI</sequence>
<evidence type="ECO:0000313" key="1">
    <source>
        <dbReference type="EMBL" id="EKC52916.1"/>
    </source>
</evidence>
<protein>
    <submittedName>
        <fullName evidence="1">Uncharacterized protein</fullName>
    </submittedName>
</protein>